<proteinExistence type="predicted"/>
<dbReference type="InterPro" id="IPR016181">
    <property type="entry name" value="Acyl_CoA_acyltransferase"/>
</dbReference>
<dbReference type="CDD" id="cd04301">
    <property type="entry name" value="NAT_SF"/>
    <property type="match status" value="1"/>
</dbReference>
<evidence type="ECO:0000256" key="1">
    <source>
        <dbReference type="ARBA" id="ARBA00022679"/>
    </source>
</evidence>
<evidence type="ECO:0000259" key="3">
    <source>
        <dbReference type="PROSITE" id="PS51186"/>
    </source>
</evidence>
<keyword evidence="2" id="KW-0012">Acyltransferase</keyword>
<dbReference type="AlphaFoldDB" id="A0A2P8IHX5"/>
<dbReference type="NCBIfam" id="NF005921">
    <property type="entry name" value="PRK07922.1"/>
    <property type="match status" value="1"/>
</dbReference>
<keyword evidence="5" id="KW-1185">Reference proteome</keyword>
<dbReference type="Pfam" id="PF00583">
    <property type="entry name" value="Acetyltransf_1"/>
    <property type="match status" value="1"/>
</dbReference>
<evidence type="ECO:0000256" key="2">
    <source>
        <dbReference type="ARBA" id="ARBA00023315"/>
    </source>
</evidence>
<accession>A0A2P8IHX5</accession>
<organism evidence="4 5">
    <name type="scientific">Saccharothrix carnea</name>
    <dbReference type="NCBI Taxonomy" id="1280637"/>
    <lineage>
        <taxon>Bacteria</taxon>
        <taxon>Bacillati</taxon>
        <taxon>Actinomycetota</taxon>
        <taxon>Actinomycetes</taxon>
        <taxon>Pseudonocardiales</taxon>
        <taxon>Pseudonocardiaceae</taxon>
        <taxon>Saccharothrix</taxon>
    </lineage>
</organism>
<dbReference type="SUPFAM" id="SSF55729">
    <property type="entry name" value="Acyl-CoA N-acyltransferases (Nat)"/>
    <property type="match status" value="1"/>
</dbReference>
<comment type="caution">
    <text evidence="4">The sequence shown here is derived from an EMBL/GenBank/DDBJ whole genome shotgun (WGS) entry which is preliminary data.</text>
</comment>
<dbReference type="Gene3D" id="3.40.630.30">
    <property type="match status" value="1"/>
</dbReference>
<dbReference type="InterPro" id="IPR045039">
    <property type="entry name" value="NSI-like"/>
</dbReference>
<sequence length="175" mass="19499">MAAEGYVCTVNDSINVRRARTGDVRAMKALIDAYAGKVLLAKPLVTLFEDIQEFWVAEEDGVVLGCGALHVLWEDLAEIRSVAVSPQALGRGIGHRIVHRLIETARELQLERLFVLTFETEFFGRHGFVEIDGTPVSPEVYEEIMRSADEGVAEFLDLSYVKPNTLGNSRMLLHL</sequence>
<feature type="domain" description="N-acetyltransferase" evidence="3">
    <location>
        <begin position="14"/>
        <end position="147"/>
    </location>
</feature>
<protein>
    <submittedName>
        <fullName evidence="4">N-acetylglutamate synthase</fullName>
    </submittedName>
</protein>
<gene>
    <name evidence="4" type="ORF">B0I31_101278</name>
</gene>
<dbReference type="EMBL" id="PYAX01000001">
    <property type="protein sequence ID" value="PSL58063.1"/>
    <property type="molecule type" value="Genomic_DNA"/>
</dbReference>
<dbReference type="GO" id="GO:0008080">
    <property type="term" value="F:N-acetyltransferase activity"/>
    <property type="evidence" value="ECO:0007669"/>
    <property type="project" value="InterPro"/>
</dbReference>
<dbReference type="Proteomes" id="UP000241118">
    <property type="component" value="Unassembled WGS sequence"/>
</dbReference>
<dbReference type="InterPro" id="IPR000182">
    <property type="entry name" value="GNAT_dom"/>
</dbReference>
<dbReference type="PANTHER" id="PTHR43626">
    <property type="entry name" value="ACYL-COA N-ACYLTRANSFERASE"/>
    <property type="match status" value="1"/>
</dbReference>
<keyword evidence="1" id="KW-0808">Transferase</keyword>
<name>A0A2P8IHX5_SACCR</name>
<evidence type="ECO:0000313" key="4">
    <source>
        <dbReference type="EMBL" id="PSL58063.1"/>
    </source>
</evidence>
<dbReference type="GO" id="GO:0005737">
    <property type="term" value="C:cytoplasm"/>
    <property type="evidence" value="ECO:0007669"/>
    <property type="project" value="TreeGrafter"/>
</dbReference>
<dbReference type="PANTHER" id="PTHR43626:SF4">
    <property type="entry name" value="GCN5-RELATED N-ACETYLTRANSFERASE 2, CHLOROPLASTIC"/>
    <property type="match status" value="1"/>
</dbReference>
<reference evidence="4 5" key="1">
    <citation type="submission" date="2018-03" db="EMBL/GenBank/DDBJ databases">
        <title>Genomic Encyclopedia of Type Strains, Phase III (KMG-III): the genomes of soil and plant-associated and newly described type strains.</title>
        <authorList>
            <person name="Whitman W."/>
        </authorList>
    </citation>
    <scope>NUCLEOTIDE SEQUENCE [LARGE SCALE GENOMIC DNA]</scope>
    <source>
        <strain evidence="4 5">CGMCC 4.7097</strain>
    </source>
</reference>
<dbReference type="PROSITE" id="PS51186">
    <property type="entry name" value="GNAT"/>
    <property type="match status" value="1"/>
</dbReference>
<evidence type="ECO:0000313" key="5">
    <source>
        <dbReference type="Proteomes" id="UP000241118"/>
    </source>
</evidence>